<proteinExistence type="predicted"/>
<name>H2AWI7_KAZAF</name>
<dbReference type="EMBL" id="HE650826">
    <property type="protein sequence ID" value="CCF58737.1"/>
    <property type="molecule type" value="Genomic_DNA"/>
</dbReference>
<dbReference type="AlphaFoldDB" id="H2AWI7"/>
<evidence type="ECO:0008006" key="3">
    <source>
        <dbReference type="Google" id="ProtNLM"/>
    </source>
</evidence>
<evidence type="ECO:0000313" key="1">
    <source>
        <dbReference type="EMBL" id="CCF58737.1"/>
    </source>
</evidence>
<dbReference type="OrthoDB" id="4066304at2759"/>
<keyword evidence="2" id="KW-1185">Reference proteome</keyword>
<dbReference type="HOGENOM" id="CLU_195456_1_0_1"/>
<dbReference type="FunCoup" id="H2AWI7">
    <property type="interactions" value="124"/>
</dbReference>
<organism evidence="1 2">
    <name type="scientific">Kazachstania africana (strain ATCC 22294 / BCRC 22015 / CBS 2517 / CECT 1963 / NBRC 1671 / NRRL Y-8276)</name>
    <name type="common">Yeast</name>
    <name type="synonym">Kluyveromyces africanus</name>
    <dbReference type="NCBI Taxonomy" id="1071382"/>
    <lineage>
        <taxon>Eukaryota</taxon>
        <taxon>Fungi</taxon>
        <taxon>Dikarya</taxon>
        <taxon>Ascomycota</taxon>
        <taxon>Saccharomycotina</taxon>
        <taxon>Saccharomycetes</taxon>
        <taxon>Saccharomycetales</taxon>
        <taxon>Saccharomycetaceae</taxon>
        <taxon>Kazachstania</taxon>
    </lineage>
</organism>
<accession>H2AWI7</accession>
<dbReference type="Proteomes" id="UP000005220">
    <property type="component" value="Chromosome 6"/>
</dbReference>
<dbReference type="KEGG" id="kaf:KAFR_0F01410"/>
<evidence type="ECO:0000313" key="2">
    <source>
        <dbReference type="Proteomes" id="UP000005220"/>
    </source>
</evidence>
<dbReference type="GeneID" id="13884205"/>
<dbReference type="RefSeq" id="XP_003957872.1">
    <property type="nucleotide sequence ID" value="XM_003957823.1"/>
</dbReference>
<gene>
    <name evidence="1" type="primary">KAFR0F01410</name>
    <name evidence="1" type="ORF">KAFR_0F01410</name>
</gene>
<sequence length="62" mass="7192">MNTTLNTLTAHKLLVEREKMLEVFHLVEENENTASLLDPAKKQATLQAMQEKLNELKKTERQ</sequence>
<reference evidence="1 2" key="1">
    <citation type="journal article" date="2011" name="Proc. Natl. Acad. Sci. U.S.A.">
        <title>Evolutionary erosion of yeast sex chromosomes by mating-type switching accidents.</title>
        <authorList>
            <person name="Gordon J.L."/>
            <person name="Armisen D."/>
            <person name="Proux-Wera E."/>
            <person name="Oheigeartaigh S.S."/>
            <person name="Byrne K.P."/>
            <person name="Wolfe K.H."/>
        </authorList>
    </citation>
    <scope>NUCLEOTIDE SEQUENCE [LARGE SCALE GENOMIC DNA]</scope>
    <source>
        <strain evidence="2">ATCC 22294 / BCRC 22015 / CBS 2517 / CECT 1963 / NBRC 1671 / NRRL Y-8276</strain>
    </source>
</reference>
<protein>
    <recommendedName>
        <fullName evidence="3">GED domain-containing protein</fullName>
    </recommendedName>
</protein>
<dbReference type="InParanoid" id="H2AWI7"/>